<evidence type="ECO:0000313" key="4">
    <source>
        <dbReference type="EMBL" id="MDT0415361.1"/>
    </source>
</evidence>
<dbReference type="InterPro" id="IPR023210">
    <property type="entry name" value="NADP_OxRdtase_dom"/>
</dbReference>
<dbReference type="GO" id="GO:0005829">
    <property type="term" value="C:cytosol"/>
    <property type="evidence" value="ECO:0007669"/>
    <property type="project" value="UniProtKB-ARBA"/>
</dbReference>
<evidence type="ECO:0000256" key="2">
    <source>
        <dbReference type="SAM" id="MobiDB-lite"/>
    </source>
</evidence>
<evidence type="ECO:0000259" key="3">
    <source>
        <dbReference type="Pfam" id="PF00248"/>
    </source>
</evidence>
<dbReference type="PANTHER" id="PTHR43364:SF4">
    <property type="entry name" value="NAD(P)-LINKED OXIDOREDUCTASE SUPERFAMILY PROTEIN"/>
    <property type="match status" value="1"/>
</dbReference>
<feature type="compositionally biased region" description="Basic and acidic residues" evidence="2">
    <location>
        <begin position="342"/>
        <end position="351"/>
    </location>
</feature>
<evidence type="ECO:0000313" key="5">
    <source>
        <dbReference type="Proteomes" id="UP001183607"/>
    </source>
</evidence>
<protein>
    <submittedName>
        <fullName evidence="4">Aldo/keto reductase</fullName>
    </submittedName>
</protein>
<reference evidence="5" key="1">
    <citation type="submission" date="2023-07" db="EMBL/GenBank/DDBJ databases">
        <title>30 novel species of actinomycetes from the DSMZ collection.</title>
        <authorList>
            <person name="Nouioui I."/>
        </authorList>
    </citation>
    <scope>NUCLEOTIDE SEQUENCE [LARGE SCALE GENOMIC DNA]</scope>
    <source>
        <strain evidence="5">DSM 41982</strain>
    </source>
</reference>
<organism evidence="4 5">
    <name type="scientific">Streptomyces evansiae</name>
    <dbReference type="NCBI Taxonomy" id="3075535"/>
    <lineage>
        <taxon>Bacteria</taxon>
        <taxon>Bacillati</taxon>
        <taxon>Actinomycetota</taxon>
        <taxon>Actinomycetes</taxon>
        <taxon>Kitasatosporales</taxon>
        <taxon>Streptomycetaceae</taxon>
        <taxon>Streptomyces</taxon>
    </lineage>
</organism>
<dbReference type="Pfam" id="PF00248">
    <property type="entry name" value="Aldo_ket_red"/>
    <property type="match status" value="1"/>
</dbReference>
<dbReference type="AlphaFoldDB" id="A0ABD5E300"/>
<dbReference type="GO" id="GO:0016491">
    <property type="term" value="F:oxidoreductase activity"/>
    <property type="evidence" value="ECO:0007669"/>
    <property type="project" value="UniProtKB-KW"/>
</dbReference>
<name>A0ABD5E300_9ACTN</name>
<sequence>MRYRVLGGTGIRVSAYCLGTMMFGGIGNPDHDDCVRITHAALDAGVNFVDTADMYSAGESETIVGKALKGRRDDVVLATKVHFPMGDDPNSGGNSRRWIVREVEESLRRLGTDRIDLYQVHRPDHTTDIEETLGALTDLVRAGKIRAFGCSTFPAQDLVEAHHVAERRGLHRFRTEQPPYSLLARGIERDVLPTARRLGMGVLTWAPLASGFLTGRYRKGRPMDLATGRPTISPGRFDPAAALTAAKLDAVEALVEVAEEAGRTLPELATAFPLAHPAVTSVIIGPRTEAQLRATLKGADLVLDDALLDRLDAIVPPGTDVYPPDGAWTPPSLADVARRRRPAGERAAGEE</sequence>
<dbReference type="PRINTS" id="PR00069">
    <property type="entry name" value="ALDKETRDTASE"/>
</dbReference>
<accession>A0ABD5E300</accession>
<dbReference type="Gene3D" id="3.20.20.100">
    <property type="entry name" value="NADP-dependent oxidoreductase domain"/>
    <property type="match status" value="1"/>
</dbReference>
<feature type="region of interest" description="Disordered" evidence="2">
    <location>
        <begin position="322"/>
        <end position="351"/>
    </location>
</feature>
<dbReference type="EMBL" id="JAVRER010000008">
    <property type="protein sequence ID" value="MDT0415361.1"/>
    <property type="molecule type" value="Genomic_DNA"/>
</dbReference>
<gene>
    <name evidence="4" type="ORF">RM574_07635</name>
</gene>
<proteinExistence type="predicted"/>
<feature type="domain" description="NADP-dependent oxidoreductase" evidence="3">
    <location>
        <begin position="17"/>
        <end position="314"/>
    </location>
</feature>
<keyword evidence="1" id="KW-0560">Oxidoreductase</keyword>
<dbReference type="FunFam" id="3.20.20.100:FF:000004">
    <property type="entry name" value="Oxidoreductase, aldo/keto reductase"/>
    <property type="match status" value="1"/>
</dbReference>
<dbReference type="PANTHER" id="PTHR43364">
    <property type="entry name" value="NADH-SPECIFIC METHYLGLYOXAL REDUCTASE-RELATED"/>
    <property type="match status" value="1"/>
</dbReference>
<dbReference type="Proteomes" id="UP001183607">
    <property type="component" value="Unassembled WGS sequence"/>
</dbReference>
<comment type="caution">
    <text evidence="4">The sequence shown here is derived from an EMBL/GenBank/DDBJ whole genome shotgun (WGS) entry which is preliminary data.</text>
</comment>
<dbReference type="RefSeq" id="WP_093854379.1">
    <property type="nucleotide sequence ID" value="NZ_JAVRER010000008.1"/>
</dbReference>
<dbReference type="InterPro" id="IPR036812">
    <property type="entry name" value="NAD(P)_OxRdtase_dom_sf"/>
</dbReference>
<dbReference type="InterPro" id="IPR050523">
    <property type="entry name" value="AKR_Detox_Biosynth"/>
</dbReference>
<evidence type="ECO:0000256" key="1">
    <source>
        <dbReference type="ARBA" id="ARBA00023002"/>
    </source>
</evidence>
<dbReference type="InterPro" id="IPR020471">
    <property type="entry name" value="AKR"/>
</dbReference>
<dbReference type="SUPFAM" id="SSF51430">
    <property type="entry name" value="NAD(P)-linked oxidoreductase"/>
    <property type="match status" value="1"/>
</dbReference>